<dbReference type="Proteomes" id="UP001165289">
    <property type="component" value="Unassembled WGS sequence"/>
</dbReference>
<dbReference type="EMBL" id="JAKMXF010000365">
    <property type="protein sequence ID" value="KAI6645705.1"/>
    <property type="molecule type" value="Genomic_DNA"/>
</dbReference>
<comment type="caution">
    <text evidence="1">The sequence shown here is derived from an EMBL/GenBank/DDBJ whole genome shotgun (WGS) entry which is preliminary data.</text>
</comment>
<dbReference type="AlphaFoldDB" id="A0AAV7IXG4"/>
<protein>
    <submittedName>
        <fullName evidence="1">Uncharacterized protein</fullName>
    </submittedName>
</protein>
<sequence>MAERYPNRGQERAPTNRENRWIEILKRRNEIMREQIEYFINSTIRKAHEIVDWFKEKGILIIKTKFQEKEPQAKKIYNKIEDLQAELDVLLVTCEDRTASAEEAEMIEQIIQQIGVEECKFQDTIPDIKSYLDGQALREVLKEDLPFED</sequence>
<evidence type="ECO:0000313" key="1">
    <source>
        <dbReference type="EMBL" id="KAI6645705.1"/>
    </source>
</evidence>
<organism evidence="1 2">
    <name type="scientific">Oopsacas minuta</name>
    <dbReference type="NCBI Taxonomy" id="111878"/>
    <lineage>
        <taxon>Eukaryota</taxon>
        <taxon>Metazoa</taxon>
        <taxon>Porifera</taxon>
        <taxon>Hexactinellida</taxon>
        <taxon>Hexasterophora</taxon>
        <taxon>Lyssacinosida</taxon>
        <taxon>Leucopsacidae</taxon>
        <taxon>Oopsacas</taxon>
    </lineage>
</organism>
<name>A0AAV7IXG4_9METZ</name>
<accession>A0AAV7IXG4</accession>
<proteinExistence type="predicted"/>
<reference evidence="1 2" key="1">
    <citation type="journal article" date="2023" name="BMC Biol.">
        <title>The compact genome of the sponge Oopsacas minuta (Hexactinellida) is lacking key metazoan core genes.</title>
        <authorList>
            <person name="Santini S."/>
            <person name="Schenkelaars Q."/>
            <person name="Jourda C."/>
            <person name="Duchesne M."/>
            <person name="Belahbib H."/>
            <person name="Rocher C."/>
            <person name="Selva M."/>
            <person name="Riesgo A."/>
            <person name="Vervoort M."/>
            <person name="Leys S.P."/>
            <person name="Kodjabachian L."/>
            <person name="Le Bivic A."/>
            <person name="Borchiellini C."/>
            <person name="Claverie J.M."/>
            <person name="Renard E."/>
        </authorList>
    </citation>
    <scope>NUCLEOTIDE SEQUENCE [LARGE SCALE GENOMIC DNA]</scope>
    <source>
        <strain evidence="1">SPO-2</strain>
    </source>
</reference>
<keyword evidence="2" id="KW-1185">Reference proteome</keyword>
<evidence type="ECO:0000313" key="2">
    <source>
        <dbReference type="Proteomes" id="UP001165289"/>
    </source>
</evidence>
<gene>
    <name evidence="1" type="ORF">LOD99_12968</name>
</gene>